<reference evidence="2" key="1">
    <citation type="submission" date="2021-12" db="EMBL/GenBank/DDBJ databases">
        <title>Discovery of the Pendulisporaceae a myxobacterial family with distinct sporulation behavior and unique specialized metabolism.</title>
        <authorList>
            <person name="Garcia R."/>
            <person name="Popoff A."/>
            <person name="Bader C.D."/>
            <person name="Loehr J."/>
            <person name="Walesch S."/>
            <person name="Walt C."/>
            <person name="Boldt J."/>
            <person name="Bunk B."/>
            <person name="Haeckl F.J.F.P.J."/>
            <person name="Gunesch A.P."/>
            <person name="Birkelbach J."/>
            <person name="Nuebel U."/>
            <person name="Pietschmann T."/>
            <person name="Bach T."/>
            <person name="Mueller R."/>
        </authorList>
    </citation>
    <scope>NUCLEOTIDE SEQUENCE</scope>
    <source>
        <strain evidence="2">MSr11367</strain>
    </source>
</reference>
<protein>
    <submittedName>
        <fullName evidence="2">VWA domain-containing protein</fullName>
    </submittedName>
</protein>
<name>A0ABZ2LNK0_9BACT</name>
<dbReference type="Pfam" id="PF00092">
    <property type="entry name" value="VWA"/>
    <property type="match status" value="1"/>
</dbReference>
<sequence length="204" mass="21254">MQGAVAQAVSVANDPRHKGESTVIVLATDGNPQDFCNDQSSVAKTAAVAANAARDQRIKTYVIGVDTPGQDGLKDNLDAIARSGGSGQAIMVNVDDADATKKAFLEALNKIRAQVASCDVTIPAPPAGKTFDKRATNVVLQANAQATPILFNETCGDGWRYDNWDNPKAINLCPAACNRLKASGGSLSVQFGCPTQTPTGPIVK</sequence>
<proteinExistence type="predicted"/>
<evidence type="ECO:0000313" key="2">
    <source>
        <dbReference type="EMBL" id="WXB10766.1"/>
    </source>
</evidence>
<dbReference type="Gene3D" id="3.40.50.410">
    <property type="entry name" value="von Willebrand factor, type A domain"/>
    <property type="match status" value="1"/>
</dbReference>
<dbReference type="SUPFAM" id="SSF53300">
    <property type="entry name" value="vWA-like"/>
    <property type="match status" value="1"/>
</dbReference>
<dbReference type="InterPro" id="IPR002035">
    <property type="entry name" value="VWF_A"/>
</dbReference>
<keyword evidence="3" id="KW-1185">Reference proteome</keyword>
<dbReference type="PROSITE" id="PS50234">
    <property type="entry name" value="VWFA"/>
    <property type="match status" value="1"/>
</dbReference>
<organism evidence="2 3">
    <name type="scientific">Pendulispora rubella</name>
    <dbReference type="NCBI Taxonomy" id="2741070"/>
    <lineage>
        <taxon>Bacteria</taxon>
        <taxon>Pseudomonadati</taxon>
        <taxon>Myxococcota</taxon>
        <taxon>Myxococcia</taxon>
        <taxon>Myxococcales</taxon>
        <taxon>Sorangiineae</taxon>
        <taxon>Pendulisporaceae</taxon>
        <taxon>Pendulispora</taxon>
    </lineage>
</organism>
<evidence type="ECO:0000259" key="1">
    <source>
        <dbReference type="PROSITE" id="PS50234"/>
    </source>
</evidence>
<dbReference type="EMBL" id="CP089983">
    <property type="protein sequence ID" value="WXB10766.1"/>
    <property type="molecule type" value="Genomic_DNA"/>
</dbReference>
<evidence type="ECO:0000313" key="3">
    <source>
        <dbReference type="Proteomes" id="UP001374803"/>
    </source>
</evidence>
<gene>
    <name evidence="2" type="ORF">LVJ94_32530</name>
</gene>
<feature type="domain" description="VWFA" evidence="1">
    <location>
        <begin position="1"/>
        <end position="108"/>
    </location>
</feature>
<dbReference type="Proteomes" id="UP001374803">
    <property type="component" value="Chromosome"/>
</dbReference>
<accession>A0ABZ2LNK0</accession>
<dbReference type="InterPro" id="IPR036465">
    <property type="entry name" value="vWFA_dom_sf"/>
</dbReference>